<name>A0A8S5SKX3_9VIRU</name>
<sequence>MENYIVLKNGVRVDIDCESTESSLAVGFKNIAGFADFVNELTSENLKKILVYAGDTIVAEYKNRRVKQIKLEPGEKIKSEIELEKIPDLEIELEKVKEIVEVQDKAIEDISAMTASFAENIGIEKE</sequence>
<accession>A0A8S5SKX3</accession>
<dbReference type="EMBL" id="BK032618">
    <property type="protein sequence ID" value="DAF51614.1"/>
    <property type="molecule type" value="Genomic_DNA"/>
</dbReference>
<protein>
    <submittedName>
        <fullName evidence="1">Uncharacterized protein</fullName>
    </submittedName>
</protein>
<reference evidence="1" key="1">
    <citation type="journal article" date="2021" name="Proc. Natl. Acad. Sci. U.S.A.">
        <title>A Catalog of Tens of Thousands of Viruses from Human Metagenomes Reveals Hidden Associations with Chronic Diseases.</title>
        <authorList>
            <person name="Tisza M.J."/>
            <person name="Buck C.B."/>
        </authorList>
    </citation>
    <scope>NUCLEOTIDE SEQUENCE</scope>
    <source>
        <strain evidence="1">Ctgh419</strain>
    </source>
</reference>
<evidence type="ECO:0000313" key="1">
    <source>
        <dbReference type="EMBL" id="DAF51614.1"/>
    </source>
</evidence>
<organism evidence="1">
    <name type="scientific">Phage sp. ctgh419</name>
    <dbReference type="NCBI Taxonomy" id="2828009"/>
    <lineage>
        <taxon>Viruses</taxon>
    </lineage>
</organism>
<proteinExistence type="predicted"/>